<dbReference type="AlphaFoldDB" id="A0A948S1P2"/>
<dbReference type="Pfam" id="PF20232">
    <property type="entry name" value="T6SS_FHA_C"/>
    <property type="match status" value="1"/>
</dbReference>
<evidence type="ECO:0000256" key="1">
    <source>
        <dbReference type="SAM" id="MobiDB-lite"/>
    </source>
</evidence>
<protein>
    <recommendedName>
        <fullName evidence="2">Type VI secretion system FHA domain-containing protein</fullName>
    </recommendedName>
</protein>
<feature type="domain" description="Type VI secretion system FHA" evidence="2">
    <location>
        <begin position="81"/>
        <end position="184"/>
    </location>
</feature>
<dbReference type="InterPro" id="IPR046883">
    <property type="entry name" value="T6SS_FHA_C"/>
</dbReference>
<name>A0A948S1P2_UNCEI</name>
<dbReference type="Proteomes" id="UP000777784">
    <property type="component" value="Unassembled WGS sequence"/>
</dbReference>
<sequence>MGTEAPNDAPQALPKEVLSGQQAFSRLLADVNLELLEFLLDMWRGMDGFRKANQLPGADPELLSLKPHDLAAKLLTSSEKEAVRRSLHQWVQELKLHHAALLEGYQEAVAEGTRQILDEFDPEAMSRELEGTKVKVGPIMMNSSWRPLRTQAIWEEYLLRFQKLRALEAADYERFHREGFRQGYLRFLQRHQMAGEKTGEDKTAVEKDGVEKDGGEKDETS</sequence>
<proteinExistence type="predicted"/>
<reference evidence="3" key="1">
    <citation type="submission" date="2021-05" db="EMBL/GenBank/DDBJ databases">
        <title>Energy efficiency and biological interactions define the core microbiome of deep oligotrophic groundwater.</title>
        <authorList>
            <person name="Mehrshad M."/>
            <person name="Lopez-Fernandez M."/>
            <person name="Bell E."/>
            <person name="Bernier-Latmani R."/>
            <person name="Bertilsson S."/>
            <person name="Dopson M."/>
        </authorList>
    </citation>
    <scope>NUCLEOTIDE SEQUENCE</scope>
    <source>
        <strain evidence="3">Modern_marine.mb.64</strain>
    </source>
</reference>
<dbReference type="EMBL" id="JAHJDP010000087">
    <property type="protein sequence ID" value="MBU2692209.1"/>
    <property type="molecule type" value="Genomic_DNA"/>
</dbReference>
<feature type="region of interest" description="Disordered" evidence="1">
    <location>
        <begin position="194"/>
        <end position="221"/>
    </location>
</feature>
<evidence type="ECO:0000313" key="4">
    <source>
        <dbReference type="Proteomes" id="UP000777784"/>
    </source>
</evidence>
<evidence type="ECO:0000313" key="3">
    <source>
        <dbReference type="EMBL" id="MBU2692209.1"/>
    </source>
</evidence>
<gene>
    <name evidence="3" type="ORF">KJ970_14905</name>
</gene>
<organism evidence="3 4">
    <name type="scientific">Eiseniibacteriota bacterium</name>
    <dbReference type="NCBI Taxonomy" id="2212470"/>
    <lineage>
        <taxon>Bacteria</taxon>
        <taxon>Candidatus Eiseniibacteriota</taxon>
    </lineage>
</organism>
<evidence type="ECO:0000259" key="2">
    <source>
        <dbReference type="Pfam" id="PF20232"/>
    </source>
</evidence>
<accession>A0A948S1P2</accession>
<comment type="caution">
    <text evidence="3">The sequence shown here is derived from an EMBL/GenBank/DDBJ whole genome shotgun (WGS) entry which is preliminary data.</text>
</comment>